<protein>
    <recommendedName>
        <fullName evidence="10">1,3-beta-glucanosyltransferase</fullName>
        <ecNumber evidence="10">2.4.1.-</ecNumber>
    </recommendedName>
</protein>
<evidence type="ECO:0000256" key="6">
    <source>
        <dbReference type="ARBA" id="ARBA00022729"/>
    </source>
</evidence>
<evidence type="ECO:0000256" key="10">
    <source>
        <dbReference type="RuleBase" id="RU361209"/>
    </source>
</evidence>
<dbReference type="GO" id="GO:0071970">
    <property type="term" value="P:fungal-type cell wall (1-&gt;3)-beta-D-glucan biosynthetic process"/>
    <property type="evidence" value="ECO:0007669"/>
    <property type="project" value="TreeGrafter"/>
</dbReference>
<dbReference type="AlphaFoldDB" id="A0A1L0DQI2"/>
<keyword evidence="5 10" id="KW-0808">Transferase</keyword>
<dbReference type="PANTHER" id="PTHR31468:SF14">
    <property type="entry name" value="1,3-BETA-GLUCANOSYLTRANSFERASE GAS4"/>
    <property type="match status" value="1"/>
</dbReference>
<accession>A0A1L0DQI2</accession>
<comment type="function">
    <text evidence="10">Splits internally a 1,3-beta-glucan molecule and transfers the newly generated reducing end (the donor) to the non-reducing end of another 1,3-beta-glucan molecule (the acceptor) forming a 1,3-beta linkage, resulting in the elongation of 1,3-beta-glucan chains in the cell wall.</text>
</comment>
<dbReference type="InterPro" id="IPR017853">
    <property type="entry name" value="GH"/>
</dbReference>
<gene>
    <name evidence="11" type="ORF">SAMEA4029009_CIC11G00000002192</name>
</gene>
<keyword evidence="7 10" id="KW-0472">Membrane</keyword>
<reference evidence="11 12" key="1">
    <citation type="submission" date="2016-10" db="EMBL/GenBank/DDBJ databases">
        <authorList>
            <person name="de Groot N.N."/>
        </authorList>
    </citation>
    <scope>NUCLEOTIDE SEQUENCE [LARGE SCALE GENOMIC DNA]</scope>
    <source>
        <strain evidence="11 12">PYCC 4715</strain>
    </source>
</reference>
<dbReference type="InterPro" id="IPR004886">
    <property type="entry name" value="Glucanosyltransferase"/>
</dbReference>
<sequence>MLLKIYFFLLVSGAYTFIHPITIYGRYFVDSETKEPVSVMQALFTTITTNIQFYIKGVDYQPGGSSGVTSDSDPLSDPVICARDIALFQDLGINTIRIYSVNTNLNHDACMTILASAGIYLVLDVNSPLPNHHLNRYEPWVTYTKEYLKNVYEVVHQFSGYNNTLGFFAGNEVVNDKLSATNSPVYIKALVRDIKNYIEHHSQRPIPVGYSAADDLLYRVSLSEYLQCVDHDLSDTVDFYGVNSYQWCGEQTMQTSGYDKLVEAYADFSRPVFFSEYGCNEVTPRNFDEVHALYSKDMTNVFNGGLIYEFSQEPNNYGLVEILPTKDIRLLADYFLLKQQFESLPELDYRHVLQGMKENINNIQDKLRTRPHALPECANSYDNLDISRGLPDPVGSAYLTTGVQVEQGKYATITESEFKSPYKVFDVDGSLIYINEPTVQLVEDTTSSWSSSRRNLRGFQNCTYYDLLGDSSEFGSFTDDENEGDSKKSENFILSIFNKVSKAFVNLKQALT</sequence>
<evidence type="ECO:0000256" key="2">
    <source>
        <dbReference type="ARBA" id="ARBA00004589"/>
    </source>
</evidence>
<dbReference type="EMBL" id="LT635770">
    <property type="protein sequence ID" value="SGZ58868.1"/>
    <property type="molecule type" value="Genomic_DNA"/>
</dbReference>
<dbReference type="GO" id="GO:0098552">
    <property type="term" value="C:side of membrane"/>
    <property type="evidence" value="ECO:0007669"/>
    <property type="project" value="UniProtKB-KW"/>
</dbReference>
<comment type="similarity">
    <text evidence="3 10">Belongs to the glycosyl hydrolase 72 family.</text>
</comment>
<dbReference type="Proteomes" id="UP000182259">
    <property type="component" value="Chromosome VII"/>
</dbReference>
<dbReference type="GO" id="GO:0009277">
    <property type="term" value="C:fungal-type cell wall"/>
    <property type="evidence" value="ECO:0007669"/>
    <property type="project" value="UniProtKB-ARBA"/>
</dbReference>
<dbReference type="PANTHER" id="PTHR31468">
    <property type="entry name" value="1,3-BETA-GLUCANOSYLTRANSFERASE GAS1"/>
    <property type="match status" value="1"/>
</dbReference>
<evidence type="ECO:0000256" key="8">
    <source>
        <dbReference type="ARBA" id="ARBA00023180"/>
    </source>
</evidence>
<evidence type="ECO:0000256" key="9">
    <source>
        <dbReference type="ARBA" id="ARBA00023288"/>
    </source>
</evidence>
<organism evidence="11 12">
    <name type="scientific">Sungouiella intermedia</name>
    <dbReference type="NCBI Taxonomy" id="45354"/>
    <lineage>
        <taxon>Eukaryota</taxon>
        <taxon>Fungi</taxon>
        <taxon>Dikarya</taxon>
        <taxon>Ascomycota</taxon>
        <taxon>Saccharomycotina</taxon>
        <taxon>Pichiomycetes</taxon>
        <taxon>Metschnikowiaceae</taxon>
        <taxon>Sungouiella</taxon>
    </lineage>
</organism>
<keyword evidence="9 10" id="KW-0449">Lipoprotein</keyword>
<dbReference type="GO" id="GO:0031505">
    <property type="term" value="P:fungal-type cell wall organization"/>
    <property type="evidence" value="ECO:0007669"/>
    <property type="project" value="TreeGrafter"/>
</dbReference>
<dbReference type="Gene3D" id="3.20.20.80">
    <property type="entry name" value="Glycosidases"/>
    <property type="match status" value="1"/>
</dbReference>
<dbReference type="EC" id="2.4.1.-" evidence="10"/>
<evidence type="ECO:0000313" key="11">
    <source>
        <dbReference type="EMBL" id="SGZ58868.1"/>
    </source>
</evidence>
<dbReference type="SUPFAM" id="SSF51445">
    <property type="entry name" value="(Trans)glycosidases"/>
    <property type="match status" value="1"/>
</dbReference>
<proteinExistence type="inferred from homology"/>
<evidence type="ECO:0000256" key="4">
    <source>
        <dbReference type="ARBA" id="ARBA00022622"/>
    </source>
</evidence>
<evidence type="ECO:0000313" key="12">
    <source>
        <dbReference type="Proteomes" id="UP000182259"/>
    </source>
</evidence>
<keyword evidence="4 10" id="KW-0336">GPI-anchor</keyword>
<name>A0A1L0DQI2_9ASCO</name>
<evidence type="ECO:0000256" key="1">
    <source>
        <dbReference type="ARBA" id="ARBA00004196"/>
    </source>
</evidence>
<evidence type="ECO:0000256" key="5">
    <source>
        <dbReference type="ARBA" id="ARBA00022679"/>
    </source>
</evidence>
<keyword evidence="8" id="KW-0325">Glycoprotein</keyword>
<dbReference type="GO" id="GO:0005886">
    <property type="term" value="C:plasma membrane"/>
    <property type="evidence" value="ECO:0007669"/>
    <property type="project" value="UniProtKB-SubCell"/>
</dbReference>
<evidence type="ECO:0000256" key="3">
    <source>
        <dbReference type="ARBA" id="ARBA00007528"/>
    </source>
</evidence>
<evidence type="ECO:0000256" key="7">
    <source>
        <dbReference type="ARBA" id="ARBA00023136"/>
    </source>
</evidence>
<dbReference type="FunFam" id="3.20.20.80:FF:000032">
    <property type="entry name" value="1,3-beta-glucanosyltransferase"/>
    <property type="match status" value="1"/>
</dbReference>
<dbReference type="GO" id="GO:0042124">
    <property type="term" value="F:1,3-beta-glucanosyltransferase activity"/>
    <property type="evidence" value="ECO:0007669"/>
    <property type="project" value="TreeGrafter"/>
</dbReference>
<keyword evidence="6" id="KW-0732">Signal</keyword>
<dbReference type="Pfam" id="PF03198">
    <property type="entry name" value="Glyco_hydro_72"/>
    <property type="match status" value="1"/>
</dbReference>
<comment type="subcellular location">
    <subcellularLocation>
        <location evidence="1">Cell envelope</location>
    </subcellularLocation>
    <subcellularLocation>
        <location evidence="10">Cell membrane</location>
        <topology evidence="10">Lipid-anchor</topology>
        <topology evidence="10">GPI-anchor</topology>
    </subcellularLocation>
    <subcellularLocation>
        <location evidence="2">Membrane</location>
        <topology evidence="2">Lipid-anchor</topology>
        <topology evidence="2">GPI-anchor</topology>
    </subcellularLocation>
</comment>